<dbReference type="AlphaFoldDB" id="A0A6G1LE19"/>
<reference evidence="1" key="1">
    <citation type="journal article" date="2020" name="Stud. Mycol.">
        <title>101 Dothideomycetes genomes: a test case for predicting lifestyles and emergence of pathogens.</title>
        <authorList>
            <person name="Haridas S."/>
            <person name="Albert R."/>
            <person name="Binder M."/>
            <person name="Bloem J."/>
            <person name="Labutti K."/>
            <person name="Salamov A."/>
            <person name="Andreopoulos B."/>
            <person name="Baker S."/>
            <person name="Barry K."/>
            <person name="Bills G."/>
            <person name="Bluhm B."/>
            <person name="Cannon C."/>
            <person name="Castanera R."/>
            <person name="Culley D."/>
            <person name="Daum C."/>
            <person name="Ezra D."/>
            <person name="Gonzalez J."/>
            <person name="Henrissat B."/>
            <person name="Kuo A."/>
            <person name="Liang C."/>
            <person name="Lipzen A."/>
            <person name="Lutzoni F."/>
            <person name="Magnuson J."/>
            <person name="Mondo S."/>
            <person name="Nolan M."/>
            <person name="Ohm R."/>
            <person name="Pangilinan J."/>
            <person name="Park H.-J."/>
            <person name="Ramirez L."/>
            <person name="Alfaro M."/>
            <person name="Sun H."/>
            <person name="Tritt A."/>
            <person name="Yoshinaga Y."/>
            <person name="Zwiers L.-H."/>
            <person name="Turgeon B."/>
            <person name="Goodwin S."/>
            <person name="Spatafora J."/>
            <person name="Crous P."/>
            <person name="Grigoriev I."/>
        </authorList>
    </citation>
    <scope>NUCLEOTIDE SEQUENCE</scope>
    <source>
        <strain evidence="1">CBS 116005</strain>
    </source>
</reference>
<protein>
    <submittedName>
        <fullName evidence="1">Uncharacterized protein</fullName>
    </submittedName>
</protein>
<dbReference type="EMBL" id="ML995823">
    <property type="protein sequence ID" value="KAF2770842.1"/>
    <property type="molecule type" value="Genomic_DNA"/>
</dbReference>
<organism evidence="1 2">
    <name type="scientific">Teratosphaeria nubilosa</name>
    <dbReference type="NCBI Taxonomy" id="161662"/>
    <lineage>
        <taxon>Eukaryota</taxon>
        <taxon>Fungi</taxon>
        <taxon>Dikarya</taxon>
        <taxon>Ascomycota</taxon>
        <taxon>Pezizomycotina</taxon>
        <taxon>Dothideomycetes</taxon>
        <taxon>Dothideomycetidae</taxon>
        <taxon>Mycosphaerellales</taxon>
        <taxon>Teratosphaeriaceae</taxon>
        <taxon>Teratosphaeria</taxon>
    </lineage>
</organism>
<evidence type="ECO:0000313" key="1">
    <source>
        <dbReference type="EMBL" id="KAF2770842.1"/>
    </source>
</evidence>
<name>A0A6G1LE19_9PEZI</name>
<accession>A0A6G1LE19</accession>
<evidence type="ECO:0000313" key="2">
    <source>
        <dbReference type="Proteomes" id="UP000799436"/>
    </source>
</evidence>
<gene>
    <name evidence="1" type="ORF">EJ03DRAFT_350127</name>
</gene>
<proteinExistence type="predicted"/>
<sequence>MLTVSSLHLVTISANSFLGTQRRRTDGRSFQDESFAASSPYWDAPFIAPPPFDTKYIRDLLQRACDLMKDEFQALQTDCRYFHNSLANLHAFKYTQTLGPAEQNQRLTDTLLRVSWRLDDLIITLGQAVISIDILGAAYIADITTRSSDEEGRLGDLLVLLLEEFALLDQAKSLVTYHRPSPGDMTNEELFTAVVRFGLNAVPRCVREERFAVPESREGARYPG</sequence>
<keyword evidence="2" id="KW-1185">Reference proteome</keyword>
<dbReference type="Proteomes" id="UP000799436">
    <property type="component" value="Unassembled WGS sequence"/>
</dbReference>